<dbReference type="AlphaFoldDB" id="A0A6D2I362"/>
<name>A0A6D2I362_9BRAS</name>
<feature type="repeat" description="PPR" evidence="2">
    <location>
        <begin position="9"/>
        <end position="43"/>
    </location>
</feature>
<reference evidence="3" key="1">
    <citation type="submission" date="2020-01" db="EMBL/GenBank/DDBJ databases">
        <authorList>
            <person name="Mishra B."/>
        </authorList>
    </citation>
    <scope>NUCLEOTIDE SEQUENCE [LARGE SCALE GENOMIC DNA]</scope>
</reference>
<evidence type="ECO:0000313" key="4">
    <source>
        <dbReference type="Proteomes" id="UP000467841"/>
    </source>
</evidence>
<keyword evidence="1" id="KW-0677">Repeat</keyword>
<comment type="caution">
    <text evidence="3">The sequence shown here is derived from an EMBL/GenBank/DDBJ whole genome shotgun (WGS) entry which is preliminary data.</text>
</comment>
<dbReference type="OrthoDB" id="185373at2759"/>
<dbReference type="InterPro" id="IPR002885">
    <property type="entry name" value="PPR_rpt"/>
</dbReference>
<evidence type="ECO:0000256" key="1">
    <source>
        <dbReference type="ARBA" id="ARBA00022737"/>
    </source>
</evidence>
<dbReference type="Pfam" id="PF13041">
    <property type="entry name" value="PPR_2"/>
    <property type="match status" value="1"/>
</dbReference>
<dbReference type="NCBIfam" id="TIGR00756">
    <property type="entry name" value="PPR"/>
    <property type="match status" value="1"/>
</dbReference>
<dbReference type="Gene3D" id="1.25.40.10">
    <property type="entry name" value="Tetratricopeptide repeat domain"/>
    <property type="match status" value="1"/>
</dbReference>
<evidence type="ECO:0000256" key="2">
    <source>
        <dbReference type="PROSITE-ProRule" id="PRU00708"/>
    </source>
</evidence>
<organism evidence="3 4">
    <name type="scientific">Microthlaspi erraticum</name>
    <dbReference type="NCBI Taxonomy" id="1685480"/>
    <lineage>
        <taxon>Eukaryota</taxon>
        <taxon>Viridiplantae</taxon>
        <taxon>Streptophyta</taxon>
        <taxon>Embryophyta</taxon>
        <taxon>Tracheophyta</taxon>
        <taxon>Spermatophyta</taxon>
        <taxon>Magnoliopsida</taxon>
        <taxon>eudicotyledons</taxon>
        <taxon>Gunneridae</taxon>
        <taxon>Pentapetalae</taxon>
        <taxon>rosids</taxon>
        <taxon>malvids</taxon>
        <taxon>Brassicales</taxon>
        <taxon>Brassicaceae</taxon>
        <taxon>Coluteocarpeae</taxon>
        <taxon>Microthlaspi</taxon>
    </lineage>
</organism>
<keyword evidence="4" id="KW-1185">Reference proteome</keyword>
<protein>
    <recommendedName>
        <fullName evidence="5">Pentacotripeptide-repeat region of PRORP domain-containing protein</fullName>
    </recommendedName>
</protein>
<dbReference type="Proteomes" id="UP000467841">
    <property type="component" value="Unassembled WGS sequence"/>
</dbReference>
<proteinExistence type="predicted"/>
<dbReference type="PROSITE" id="PS51375">
    <property type="entry name" value="PPR"/>
    <property type="match status" value="1"/>
</dbReference>
<gene>
    <name evidence="3" type="ORF">MERR_LOCUS10097</name>
</gene>
<sequence>MKEDGPLPNSGVYNTLIRAHLRDGDKTASAELINEMKSCGFAADASTFGMVTHMSHDGRLTKASLVCFLKASFEVADTLC</sequence>
<accession>A0A6D2I362</accession>
<evidence type="ECO:0008006" key="5">
    <source>
        <dbReference type="Google" id="ProtNLM"/>
    </source>
</evidence>
<dbReference type="EMBL" id="CACVBM020000743">
    <property type="protein sequence ID" value="CAA7022862.1"/>
    <property type="molecule type" value="Genomic_DNA"/>
</dbReference>
<dbReference type="InterPro" id="IPR011990">
    <property type="entry name" value="TPR-like_helical_dom_sf"/>
</dbReference>
<evidence type="ECO:0000313" key="3">
    <source>
        <dbReference type="EMBL" id="CAA7022862.1"/>
    </source>
</evidence>